<comment type="caution">
    <text evidence="1">The sequence shown here is derived from an EMBL/GenBank/DDBJ whole genome shotgun (WGS) entry which is preliminary data.</text>
</comment>
<accession>A0A7W9F1P9</accession>
<protein>
    <submittedName>
        <fullName evidence="1">Uncharacterized protein</fullName>
    </submittedName>
</protein>
<dbReference type="Proteomes" id="UP000546701">
    <property type="component" value="Unassembled WGS sequence"/>
</dbReference>
<name>A0A7W9F1P9_9SPHN</name>
<dbReference type="AlphaFoldDB" id="A0A7W9F1P9"/>
<evidence type="ECO:0000313" key="2">
    <source>
        <dbReference type="Proteomes" id="UP000546701"/>
    </source>
</evidence>
<dbReference type="OrthoDB" id="6985970at2"/>
<proteinExistence type="predicted"/>
<dbReference type="EMBL" id="JACIJR010000001">
    <property type="protein sequence ID" value="MBB5727640.1"/>
    <property type="molecule type" value="Genomic_DNA"/>
</dbReference>
<dbReference type="RefSeq" id="WP_157175333.1">
    <property type="nucleotide sequence ID" value="NZ_BMJP01000001.1"/>
</dbReference>
<gene>
    <name evidence="1" type="ORF">FHS99_000096</name>
</gene>
<organism evidence="1 2">
    <name type="scientific">Sphingomonas prati</name>
    <dbReference type="NCBI Taxonomy" id="1843237"/>
    <lineage>
        <taxon>Bacteria</taxon>
        <taxon>Pseudomonadati</taxon>
        <taxon>Pseudomonadota</taxon>
        <taxon>Alphaproteobacteria</taxon>
        <taxon>Sphingomonadales</taxon>
        <taxon>Sphingomonadaceae</taxon>
        <taxon>Sphingomonas</taxon>
    </lineage>
</organism>
<evidence type="ECO:0000313" key="1">
    <source>
        <dbReference type="EMBL" id="MBB5727640.1"/>
    </source>
</evidence>
<reference evidence="1 2" key="1">
    <citation type="submission" date="2020-08" db="EMBL/GenBank/DDBJ databases">
        <title>Genomic Encyclopedia of Type Strains, Phase IV (KMG-IV): sequencing the most valuable type-strain genomes for metagenomic binning, comparative biology and taxonomic classification.</title>
        <authorList>
            <person name="Goeker M."/>
        </authorList>
    </citation>
    <scope>NUCLEOTIDE SEQUENCE [LARGE SCALE GENOMIC DNA]</scope>
    <source>
        <strain evidence="1 2">DSM 103336</strain>
    </source>
</reference>
<keyword evidence="2" id="KW-1185">Reference proteome</keyword>
<sequence length="159" mass="16321">MTGTGGTRASGAVMAMLLLVACGGGGEDRAPVVANEVAANEAVANEVVAETNQAVAEANVAAPAPETAVSFAGTWTGPEGLSFEVEPAAGGGFHVRNQDTLDEKTMFDARQEGGTLHFVRRGQALVARPGTGAETGFKWLANKRDCLIVQAGVEGYCRD</sequence>